<evidence type="ECO:0000313" key="1">
    <source>
        <dbReference type="EMBL" id="KAK1452501.1"/>
    </source>
</evidence>
<organism evidence="1 2">
    <name type="scientific">Colletotrichum cuscutae</name>
    <dbReference type="NCBI Taxonomy" id="1209917"/>
    <lineage>
        <taxon>Eukaryota</taxon>
        <taxon>Fungi</taxon>
        <taxon>Dikarya</taxon>
        <taxon>Ascomycota</taxon>
        <taxon>Pezizomycotina</taxon>
        <taxon>Sordariomycetes</taxon>
        <taxon>Hypocreomycetidae</taxon>
        <taxon>Glomerellales</taxon>
        <taxon>Glomerellaceae</taxon>
        <taxon>Colletotrichum</taxon>
        <taxon>Colletotrichum acutatum species complex</taxon>
    </lineage>
</organism>
<proteinExistence type="predicted"/>
<reference evidence="1" key="1">
    <citation type="submission" date="2016-11" db="EMBL/GenBank/DDBJ databases">
        <title>The genome sequence of Colletotrichum cuscutae.</title>
        <authorList>
            <person name="Baroncelli R."/>
        </authorList>
    </citation>
    <scope>NUCLEOTIDE SEQUENCE</scope>
    <source>
        <strain evidence="1">IMI 304802</strain>
    </source>
</reference>
<evidence type="ECO:0000313" key="2">
    <source>
        <dbReference type="Proteomes" id="UP001239213"/>
    </source>
</evidence>
<keyword evidence="2" id="KW-1185">Reference proteome</keyword>
<gene>
    <name evidence="1" type="ORF">CCUS01_10979</name>
</gene>
<comment type="caution">
    <text evidence="1">The sequence shown here is derived from an EMBL/GenBank/DDBJ whole genome shotgun (WGS) entry which is preliminary data.</text>
</comment>
<protein>
    <submittedName>
        <fullName evidence="1">Uncharacterized protein</fullName>
    </submittedName>
</protein>
<dbReference type="AlphaFoldDB" id="A0AAI9U8V5"/>
<name>A0AAI9U8V5_9PEZI</name>
<dbReference type="Proteomes" id="UP001239213">
    <property type="component" value="Unassembled WGS sequence"/>
</dbReference>
<dbReference type="EMBL" id="MPDP01000297">
    <property type="protein sequence ID" value="KAK1452501.1"/>
    <property type="molecule type" value="Genomic_DNA"/>
</dbReference>
<sequence>KRFPKVISFNNTYNITKQTYFKFIYNTAFGFINNKRLEGF</sequence>
<feature type="non-terminal residue" evidence="1">
    <location>
        <position position="1"/>
    </location>
</feature>
<accession>A0AAI9U8V5</accession>